<feature type="transmembrane region" description="Helical" evidence="1">
    <location>
        <begin position="139"/>
        <end position="158"/>
    </location>
</feature>
<dbReference type="EMBL" id="FMZZ01000005">
    <property type="protein sequence ID" value="SDC87940.1"/>
    <property type="molecule type" value="Genomic_DNA"/>
</dbReference>
<dbReference type="OrthoDB" id="3328774at2"/>
<accession>A0A1G6Q648</accession>
<feature type="transmembrane region" description="Helical" evidence="1">
    <location>
        <begin position="247"/>
        <end position="265"/>
    </location>
</feature>
<keyword evidence="3" id="KW-1185">Reference proteome</keyword>
<dbReference type="AlphaFoldDB" id="A0A1G6Q648"/>
<keyword evidence="1" id="KW-0812">Transmembrane</keyword>
<protein>
    <submittedName>
        <fullName evidence="2">Uncharacterized protein</fullName>
    </submittedName>
</protein>
<evidence type="ECO:0000256" key="1">
    <source>
        <dbReference type="SAM" id="Phobius"/>
    </source>
</evidence>
<dbReference type="RefSeq" id="WP_091450178.1">
    <property type="nucleotide sequence ID" value="NZ_FMZZ01000005.1"/>
</dbReference>
<dbReference type="STRING" id="1271860.SAMN05216174_105118"/>
<feature type="transmembrane region" description="Helical" evidence="1">
    <location>
        <begin position="40"/>
        <end position="59"/>
    </location>
</feature>
<evidence type="ECO:0000313" key="3">
    <source>
        <dbReference type="Proteomes" id="UP000199501"/>
    </source>
</evidence>
<feature type="transmembrane region" description="Helical" evidence="1">
    <location>
        <begin position="79"/>
        <end position="98"/>
    </location>
</feature>
<evidence type="ECO:0000313" key="2">
    <source>
        <dbReference type="EMBL" id="SDC87940.1"/>
    </source>
</evidence>
<sequence length="392" mass="42553">MNQGTATDDDPATKGPVGQFKDFFRLHWTRGAAGRETPEWVWHFAYRMWLLALLFKMLGSSWDESWHFKFQRDDLAPPHLINSVGTGVAVVLVAIHSFTGMAATRRSQRLLQSGLAVFLIAAPLDVINHRVNGLDLTAWSPSHALLYLGTAMMILGLIDGWLTAGPGGRARPWVLGGLWVFFLENTLFPNGQQEYGVLELASCLPGGVLDPSTCYAERSLLEFAAEQIGRSVDYEAIKHFALPIPDWVYPMWGIGVAALVLAVAGKTIGRTWAATAVAGAYVAYRAVIWPLLVMGDFPPSTVPFYLVFVGVAVDVVRRANLPHAAEALAGAAVVTVLGHAALYAQDVLIAAPPVAWWSAPITFALVAALWWAGRPLAKLVNRRPPALARATV</sequence>
<keyword evidence="1" id="KW-0472">Membrane</keyword>
<feature type="transmembrane region" description="Helical" evidence="1">
    <location>
        <begin position="297"/>
        <end position="316"/>
    </location>
</feature>
<reference evidence="3" key="1">
    <citation type="submission" date="2016-10" db="EMBL/GenBank/DDBJ databases">
        <authorList>
            <person name="Varghese N."/>
            <person name="Submissions S."/>
        </authorList>
    </citation>
    <scope>NUCLEOTIDE SEQUENCE [LARGE SCALE GENOMIC DNA]</scope>
    <source>
        <strain evidence="3">IBRC-M 10403</strain>
    </source>
</reference>
<gene>
    <name evidence="2" type="ORF">SAMN05216174_105118</name>
</gene>
<feature type="transmembrane region" description="Helical" evidence="1">
    <location>
        <begin position="354"/>
        <end position="373"/>
    </location>
</feature>
<feature type="transmembrane region" description="Helical" evidence="1">
    <location>
        <begin position="272"/>
        <end position="291"/>
    </location>
</feature>
<keyword evidence="1" id="KW-1133">Transmembrane helix</keyword>
<organism evidence="2 3">
    <name type="scientific">Actinokineospora iranica</name>
    <dbReference type="NCBI Taxonomy" id="1271860"/>
    <lineage>
        <taxon>Bacteria</taxon>
        <taxon>Bacillati</taxon>
        <taxon>Actinomycetota</taxon>
        <taxon>Actinomycetes</taxon>
        <taxon>Pseudonocardiales</taxon>
        <taxon>Pseudonocardiaceae</taxon>
        <taxon>Actinokineospora</taxon>
    </lineage>
</organism>
<feature type="transmembrane region" description="Helical" evidence="1">
    <location>
        <begin position="323"/>
        <end position="342"/>
    </location>
</feature>
<name>A0A1G6Q648_9PSEU</name>
<dbReference type="Proteomes" id="UP000199501">
    <property type="component" value="Unassembled WGS sequence"/>
</dbReference>
<proteinExistence type="predicted"/>